<dbReference type="RefSeq" id="WP_194265241.1">
    <property type="nucleotide sequence ID" value="NZ_JABCQF010000008.1"/>
</dbReference>
<dbReference type="NCBIfam" id="TIGR01352">
    <property type="entry name" value="tonB_Cterm"/>
    <property type="match status" value="1"/>
</dbReference>
<evidence type="ECO:0000256" key="5">
    <source>
        <dbReference type="SAM" id="SignalP"/>
    </source>
</evidence>
<feature type="chain" id="PRO_5047210396" evidence="5">
    <location>
        <begin position="20"/>
        <end position="112"/>
    </location>
</feature>
<keyword evidence="5" id="KW-0732">Signal</keyword>
<dbReference type="Pfam" id="PF03544">
    <property type="entry name" value="TonB_C"/>
    <property type="match status" value="1"/>
</dbReference>
<sequence length="112" mass="12309">MKHFLLLIAVLAAPGVACGQETKSNPPQVMKNGPVYPEKLVRENATGQVKMMFDIDKTGHTVNCQVVSSTNPEFNASALDHCRRQRYAPATVKGVPVVEHHHQTTVNFSLDN</sequence>
<evidence type="ECO:0000259" key="6">
    <source>
        <dbReference type="PROSITE" id="PS52015"/>
    </source>
</evidence>
<comment type="caution">
    <text evidence="7">The sequence shown here is derived from an EMBL/GenBank/DDBJ whole genome shotgun (WGS) entry which is preliminary data.</text>
</comment>
<organism evidence="7 8">
    <name type="scientific">Gluconobacter potus</name>
    <dbReference type="NCBI Taxonomy" id="2724927"/>
    <lineage>
        <taxon>Bacteria</taxon>
        <taxon>Pseudomonadati</taxon>
        <taxon>Pseudomonadota</taxon>
        <taxon>Alphaproteobacteria</taxon>
        <taxon>Acetobacterales</taxon>
        <taxon>Acetobacteraceae</taxon>
        <taxon>Gluconobacter</taxon>
    </lineage>
</organism>
<dbReference type="InterPro" id="IPR037682">
    <property type="entry name" value="TonB_C"/>
</dbReference>
<evidence type="ECO:0000313" key="8">
    <source>
        <dbReference type="Proteomes" id="UP000644588"/>
    </source>
</evidence>
<keyword evidence="3" id="KW-1133">Transmembrane helix</keyword>
<evidence type="ECO:0000256" key="1">
    <source>
        <dbReference type="ARBA" id="ARBA00004167"/>
    </source>
</evidence>
<dbReference type="Gene3D" id="3.30.1150.10">
    <property type="match status" value="1"/>
</dbReference>
<proteinExistence type="predicted"/>
<dbReference type="EMBL" id="JABCQF010000008">
    <property type="protein sequence ID" value="MBF0883367.1"/>
    <property type="molecule type" value="Genomic_DNA"/>
</dbReference>
<comment type="subcellular location">
    <subcellularLocation>
        <location evidence="1">Membrane</location>
        <topology evidence="1">Single-pass membrane protein</topology>
    </subcellularLocation>
</comment>
<dbReference type="SUPFAM" id="SSF74653">
    <property type="entry name" value="TolA/TonB C-terminal domain"/>
    <property type="match status" value="1"/>
</dbReference>
<accession>A0ABR9YNI6</accession>
<evidence type="ECO:0000256" key="3">
    <source>
        <dbReference type="ARBA" id="ARBA00022989"/>
    </source>
</evidence>
<feature type="domain" description="TonB C-terminal" evidence="6">
    <location>
        <begin position="21"/>
        <end position="112"/>
    </location>
</feature>
<keyword evidence="2" id="KW-0812">Transmembrane</keyword>
<reference evidence="7 8" key="2">
    <citation type="submission" date="2020-11" db="EMBL/GenBank/DDBJ databases">
        <title>Description of novel Gluconobacter species.</title>
        <authorList>
            <person name="Cleenwerck I."/>
            <person name="Cnockaert M."/>
            <person name="Borremans W."/>
            <person name="Wieme A.D."/>
            <person name="De Vuyst L."/>
            <person name="Vandamme P."/>
        </authorList>
    </citation>
    <scope>NUCLEOTIDE SEQUENCE [LARGE SCALE GENOMIC DNA]</scope>
    <source>
        <strain evidence="7 8">R-71646</strain>
    </source>
</reference>
<feature type="signal peptide" evidence="5">
    <location>
        <begin position="1"/>
        <end position="19"/>
    </location>
</feature>
<protein>
    <submittedName>
        <fullName evidence="7">Energy transducer TonB</fullName>
    </submittedName>
</protein>
<evidence type="ECO:0000313" key="7">
    <source>
        <dbReference type="EMBL" id="MBF0883367.1"/>
    </source>
</evidence>
<gene>
    <name evidence="7" type="ORF">HKD31_11510</name>
</gene>
<evidence type="ECO:0000256" key="4">
    <source>
        <dbReference type="ARBA" id="ARBA00023136"/>
    </source>
</evidence>
<dbReference type="Proteomes" id="UP000644588">
    <property type="component" value="Unassembled WGS sequence"/>
</dbReference>
<reference evidence="8" key="1">
    <citation type="submission" date="2020-04" db="EMBL/GenBank/DDBJ databases">
        <title>Description of novel Gluconacetobacter.</title>
        <authorList>
            <person name="Sombolestani A."/>
        </authorList>
    </citation>
    <scope>NUCLEOTIDE SEQUENCE [LARGE SCALE GENOMIC DNA]</scope>
    <source>
        <strain evidence="8">R-71646</strain>
    </source>
</reference>
<dbReference type="PROSITE" id="PS52015">
    <property type="entry name" value="TONB_CTD"/>
    <property type="match status" value="1"/>
</dbReference>
<keyword evidence="4" id="KW-0472">Membrane</keyword>
<name>A0ABR9YNI6_9PROT</name>
<evidence type="ECO:0000256" key="2">
    <source>
        <dbReference type="ARBA" id="ARBA00022692"/>
    </source>
</evidence>
<keyword evidence="8" id="KW-1185">Reference proteome</keyword>
<dbReference type="InterPro" id="IPR006260">
    <property type="entry name" value="TonB/TolA_C"/>
</dbReference>